<reference evidence="9" key="1">
    <citation type="journal article" date="2012" name="Science">
        <title>The Paleozoic origin of enzymatic lignin decomposition reconstructed from 31 fungal genomes.</title>
        <authorList>
            <person name="Floudas D."/>
            <person name="Binder M."/>
            <person name="Riley R."/>
            <person name="Barry K."/>
            <person name="Blanchette R.A."/>
            <person name="Henrissat B."/>
            <person name="Martinez A.T."/>
            <person name="Otillar R."/>
            <person name="Spatafora J.W."/>
            <person name="Yadav J.S."/>
            <person name="Aerts A."/>
            <person name="Benoit I."/>
            <person name="Boyd A."/>
            <person name="Carlson A."/>
            <person name="Copeland A."/>
            <person name="Coutinho P.M."/>
            <person name="de Vries R.P."/>
            <person name="Ferreira P."/>
            <person name="Findley K."/>
            <person name="Foster B."/>
            <person name="Gaskell J."/>
            <person name="Glotzer D."/>
            <person name="Gorecki P."/>
            <person name="Heitman J."/>
            <person name="Hesse C."/>
            <person name="Hori C."/>
            <person name="Igarashi K."/>
            <person name="Jurgens J.A."/>
            <person name="Kallen N."/>
            <person name="Kersten P."/>
            <person name="Kohler A."/>
            <person name="Kuees U."/>
            <person name="Kumar T.K.A."/>
            <person name="Kuo A."/>
            <person name="LaButti K."/>
            <person name="Larrondo L.F."/>
            <person name="Lindquist E."/>
            <person name="Ling A."/>
            <person name="Lombard V."/>
            <person name="Lucas S."/>
            <person name="Lundell T."/>
            <person name="Martin R."/>
            <person name="McLaughlin D.J."/>
            <person name="Morgenstern I."/>
            <person name="Morin E."/>
            <person name="Murat C."/>
            <person name="Nagy L.G."/>
            <person name="Nolan M."/>
            <person name="Ohm R.A."/>
            <person name="Patyshakuliyeva A."/>
            <person name="Rokas A."/>
            <person name="Ruiz-Duenas F.J."/>
            <person name="Sabat G."/>
            <person name="Salamov A."/>
            <person name="Samejima M."/>
            <person name="Schmutz J."/>
            <person name="Slot J.C."/>
            <person name="St John F."/>
            <person name="Stenlid J."/>
            <person name="Sun H."/>
            <person name="Sun S."/>
            <person name="Syed K."/>
            <person name="Tsang A."/>
            <person name="Wiebenga A."/>
            <person name="Young D."/>
            <person name="Pisabarro A."/>
            <person name="Eastwood D.C."/>
            <person name="Martin F."/>
            <person name="Cullen D."/>
            <person name="Grigoriev I.V."/>
            <person name="Hibbett D.S."/>
        </authorList>
    </citation>
    <scope>NUCLEOTIDE SEQUENCE [LARGE SCALE GENOMIC DNA]</scope>
    <source>
        <strain evidence="9">RWD-64-598 SS2</strain>
    </source>
</reference>
<feature type="region of interest" description="Disordered" evidence="6">
    <location>
        <begin position="624"/>
        <end position="648"/>
    </location>
</feature>
<proteinExistence type="inferred from homology"/>
<organism evidence="8 9">
    <name type="scientific">Coniophora puteana (strain RWD-64-598)</name>
    <name type="common">Brown rot fungus</name>
    <dbReference type="NCBI Taxonomy" id="741705"/>
    <lineage>
        <taxon>Eukaryota</taxon>
        <taxon>Fungi</taxon>
        <taxon>Dikarya</taxon>
        <taxon>Basidiomycota</taxon>
        <taxon>Agaricomycotina</taxon>
        <taxon>Agaricomycetes</taxon>
        <taxon>Agaricomycetidae</taxon>
        <taxon>Boletales</taxon>
        <taxon>Coniophorineae</taxon>
        <taxon>Coniophoraceae</taxon>
        <taxon>Coniophora</taxon>
    </lineage>
</organism>
<dbReference type="Gene3D" id="3.30.420.40">
    <property type="match status" value="1"/>
</dbReference>
<dbReference type="GO" id="GO:0004382">
    <property type="term" value="F:GDP phosphatase activity"/>
    <property type="evidence" value="ECO:0007669"/>
    <property type="project" value="TreeGrafter"/>
</dbReference>
<keyword evidence="7" id="KW-1133">Transmembrane helix</keyword>
<feature type="transmembrane region" description="Helical" evidence="7">
    <location>
        <begin position="566"/>
        <end position="589"/>
    </location>
</feature>
<dbReference type="PANTHER" id="PTHR11782:SF121">
    <property type="entry name" value="NUCLEOSIDE-DIPHOSPHATASE MIG-23"/>
    <property type="match status" value="1"/>
</dbReference>
<dbReference type="RefSeq" id="XP_007764454.1">
    <property type="nucleotide sequence ID" value="XM_007766264.1"/>
</dbReference>
<dbReference type="GO" id="GO:0045134">
    <property type="term" value="F:UDP phosphatase activity"/>
    <property type="evidence" value="ECO:0007669"/>
    <property type="project" value="TreeGrafter"/>
</dbReference>
<keyword evidence="4" id="KW-0067">ATP-binding</keyword>
<dbReference type="GO" id="GO:0006256">
    <property type="term" value="P:UDP catabolic process"/>
    <property type="evidence" value="ECO:0007669"/>
    <property type="project" value="TreeGrafter"/>
</dbReference>
<evidence type="ECO:0000256" key="7">
    <source>
        <dbReference type="SAM" id="Phobius"/>
    </source>
</evidence>
<comment type="similarity">
    <text evidence="1 5">Belongs to the GDA1/CD39 NTPase family.</text>
</comment>
<dbReference type="GO" id="GO:0016020">
    <property type="term" value="C:membrane"/>
    <property type="evidence" value="ECO:0007669"/>
    <property type="project" value="TreeGrafter"/>
</dbReference>
<evidence type="ECO:0000256" key="2">
    <source>
        <dbReference type="ARBA" id="ARBA00022801"/>
    </source>
</evidence>
<gene>
    <name evidence="8" type="ORF">CONPUDRAFT_162097</name>
</gene>
<dbReference type="Gene3D" id="3.30.420.150">
    <property type="entry name" value="Exopolyphosphatase. Domain 2"/>
    <property type="match status" value="1"/>
</dbReference>
<evidence type="ECO:0000256" key="6">
    <source>
        <dbReference type="SAM" id="MobiDB-lite"/>
    </source>
</evidence>
<evidence type="ECO:0000313" key="8">
    <source>
        <dbReference type="EMBL" id="EIW84748.1"/>
    </source>
</evidence>
<dbReference type="PROSITE" id="PS01238">
    <property type="entry name" value="GDA1_CD39_NTPASE"/>
    <property type="match status" value="1"/>
</dbReference>
<dbReference type="KEGG" id="cput:CONPUDRAFT_162097"/>
<dbReference type="PANTHER" id="PTHR11782">
    <property type="entry name" value="ADENOSINE/GUANOSINE DIPHOSPHATASE"/>
    <property type="match status" value="1"/>
</dbReference>
<dbReference type="GO" id="GO:0046036">
    <property type="term" value="P:CTP metabolic process"/>
    <property type="evidence" value="ECO:0007669"/>
    <property type="project" value="TreeGrafter"/>
</dbReference>
<accession>A0A5M3N056</accession>
<feature type="binding site" evidence="4">
    <location>
        <begin position="199"/>
        <end position="203"/>
    </location>
    <ligand>
        <name>ATP</name>
        <dbReference type="ChEBI" id="CHEBI:30616"/>
    </ligand>
</feature>
<dbReference type="OMA" id="TGSFTQC"/>
<dbReference type="Proteomes" id="UP000053558">
    <property type="component" value="Unassembled WGS sequence"/>
</dbReference>
<dbReference type="EMBL" id="JH711574">
    <property type="protein sequence ID" value="EIW84748.1"/>
    <property type="molecule type" value="Genomic_DNA"/>
</dbReference>
<feature type="region of interest" description="Disordered" evidence="6">
    <location>
        <begin position="663"/>
        <end position="767"/>
    </location>
</feature>
<keyword evidence="7" id="KW-0472">Membrane</keyword>
<evidence type="ECO:0000256" key="5">
    <source>
        <dbReference type="RuleBase" id="RU003833"/>
    </source>
</evidence>
<dbReference type="GeneID" id="19204670"/>
<dbReference type="InterPro" id="IPR000407">
    <property type="entry name" value="GDA1_CD39_NTPase"/>
</dbReference>
<keyword evidence="7" id="KW-0812">Transmembrane</keyword>
<feature type="compositionally biased region" description="Basic residues" evidence="6">
    <location>
        <begin position="667"/>
        <end position="694"/>
    </location>
</feature>
<feature type="compositionally biased region" description="Polar residues" evidence="6">
    <location>
        <begin position="728"/>
        <end position="739"/>
    </location>
</feature>
<keyword evidence="4" id="KW-0547">Nucleotide-binding</keyword>
<comment type="caution">
    <text evidence="8">The sequence shown here is derived from an EMBL/GenBank/DDBJ whole genome shotgun (WGS) entry which is preliminary data.</text>
</comment>
<evidence type="ECO:0000313" key="9">
    <source>
        <dbReference type="Proteomes" id="UP000053558"/>
    </source>
</evidence>
<dbReference type="GO" id="GO:0005794">
    <property type="term" value="C:Golgi apparatus"/>
    <property type="evidence" value="ECO:0007669"/>
    <property type="project" value="TreeGrafter"/>
</dbReference>
<protein>
    <recommendedName>
        <fullName evidence="10">Nucleoside diphosphatase</fullName>
    </recommendedName>
</protein>
<dbReference type="CDD" id="cd24039">
    <property type="entry name" value="ASKHA_NBD_YND1-like"/>
    <property type="match status" value="1"/>
</dbReference>
<sequence>MPPPTSSDSWLASRRFGIVIDAGSSGSRLQIYSWKDPQTILREQGDAVRDLLPPVEKGVREGDEWITKAEPGLSSFADNPEGVAAYLEPLISHARAHIPPSKEADTPIFLLATAGMRLLTPIQQARVLAATCSYLRNTNFRLEDASEDGPCGSSVKIITGEEEGLFGWIAVNYLMDGFVGNSTSPSTNKTTYGFLDMGGASTQIAFEPSEQEGDDLDSYNLVDVRLRLLSGQEIMHRVFVTTWLGYGTNQARERYVAQMIRTYAPHQANDRSVLEDPCLPRGLEMTESPVYVENGVTNVLQPHSLVGTGSFPQCLRHSSPLLNKNAPCETAPCLFNGVRVPPIDFSVSHFIGVSEYWYSSEHVFGLGGPYDFLQYERAATEFCKRTWDSITRQHERNKHQGTLGGDGEVLQDGEVVQTGVWGDNVELSRLQMQCFKAAWITNVLHDGLGLPRIVDPGGNATASSGGDEVAKQAEDKGLGKPIFQSVDTVEDIAISWTLGKMVLEASKDVPLSSSKDRPLVDPVQDIPSTVHDPPIKPIRPPFWSIDALEDKLSPHLPTSLSRESLGFSPVSLIIYALVISFFVCVFYRMRRQVRSAFRRIRSRPLKPRGDYALATESYAMEEGALDPSSFSAPPSPTASKHQHQGHSVLPKSLLRSIRRMISSTPSHRPHHHPHHHHSKSRSHTSKRPQLRHTHSSPTPSPPGGGDPPAPGRTPSNLVSSGYLGAASPYQSYATTNGLGPSSEPIEPSGNSSAYLSRAPSPAAPGQHLALPEDMLGFGLGVGNGHGHGHGYSGNGLGVGLGLGLGTSLSRSRNSSQVSLAPGAAYLTPRAGTLSRSASAMALHDE</sequence>
<name>A0A5M3N056_CONPW</name>
<dbReference type="GO" id="GO:0005524">
    <property type="term" value="F:ATP binding"/>
    <property type="evidence" value="ECO:0007669"/>
    <property type="project" value="UniProtKB-KW"/>
</dbReference>
<dbReference type="Pfam" id="PF01150">
    <property type="entry name" value="GDA1_CD39"/>
    <property type="match status" value="1"/>
</dbReference>
<evidence type="ECO:0008006" key="10">
    <source>
        <dbReference type="Google" id="ProtNLM"/>
    </source>
</evidence>
<feature type="active site" description="Proton acceptor" evidence="3">
    <location>
        <position position="163"/>
    </location>
</feature>
<dbReference type="AlphaFoldDB" id="A0A5M3N056"/>
<evidence type="ECO:0000256" key="3">
    <source>
        <dbReference type="PIRSR" id="PIRSR600407-1"/>
    </source>
</evidence>
<feature type="compositionally biased region" description="Pro residues" evidence="6">
    <location>
        <begin position="698"/>
        <end position="711"/>
    </location>
</feature>
<evidence type="ECO:0000256" key="4">
    <source>
        <dbReference type="PIRSR" id="PIRSR600407-2"/>
    </source>
</evidence>
<keyword evidence="9" id="KW-1185">Reference proteome</keyword>
<dbReference type="GO" id="GO:0017111">
    <property type="term" value="F:ribonucleoside triphosphate phosphatase activity"/>
    <property type="evidence" value="ECO:0007669"/>
    <property type="project" value="TreeGrafter"/>
</dbReference>
<keyword evidence="2 5" id="KW-0378">Hydrolase</keyword>
<evidence type="ECO:0000256" key="1">
    <source>
        <dbReference type="ARBA" id="ARBA00009283"/>
    </source>
</evidence>
<dbReference type="OrthoDB" id="6372431at2759"/>